<dbReference type="Pfam" id="PF07721">
    <property type="entry name" value="TPR_4"/>
    <property type="match status" value="1"/>
</dbReference>
<dbReference type="EMBL" id="JBHSIU010000041">
    <property type="protein sequence ID" value="MFC5002349.1"/>
    <property type="molecule type" value="Genomic_DNA"/>
</dbReference>
<dbReference type="Pfam" id="PF14559">
    <property type="entry name" value="TPR_19"/>
    <property type="match status" value="3"/>
</dbReference>
<evidence type="ECO:0000256" key="1">
    <source>
        <dbReference type="SAM" id="MobiDB-lite"/>
    </source>
</evidence>
<feature type="compositionally biased region" description="Low complexity" evidence="1">
    <location>
        <begin position="730"/>
        <end position="739"/>
    </location>
</feature>
<name>A0ABV9W309_9ACTN</name>
<dbReference type="PANTHER" id="PTHR44809">
    <property type="match status" value="1"/>
</dbReference>
<dbReference type="SMART" id="SM00028">
    <property type="entry name" value="TPR"/>
    <property type="match status" value="9"/>
</dbReference>
<dbReference type="InterPro" id="IPR052943">
    <property type="entry name" value="TMTC_O-mannosyl-trnsfr"/>
</dbReference>
<dbReference type="RefSeq" id="WP_380120338.1">
    <property type="nucleotide sequence ID" value="NZ_JBHSIU010000041.1"/>
</dbReference>
<sequence>MIDISAAQIFRNRTPEWLNYFAAQPVEAIDALFTNRFYHGPLSTVEPDSLLLDWVSAIRDPAFQSEVDAALAGWLRERWDRPGHAAQGVDLMWQRALRALANLDPVPAAGIQALGERFPQAGQRLGAMTRNRAHDPLGWFWAACSRVQPDDSFIERWLQLCDLVPGTPLFHGHWGLVGLRRLTGRTPEQSMELVMLGLHHYLVALERLVSERRLPRNDARLLAVNECRWVKRAYPVAGAWQGPWSDASLPDDARRWLAAGFGDRAGGSGRPAGRSQLDRATLGWAARARQLAQGLGRDRRALPGIHELLGEQREYTARTGNVYYLVRSLCQFSSKLANLRIHLVLATEWAEEARSVDPLNAHTWTTLIRCWQKRNVAEAAIGIGFEALDRFPDDAVVRNGLADVLKGAGRLGEAEAVYREGVERFPDNVVVRCGLAEVLKSAGRLGEAEAVYRETVQRFPDNMVVRGGLAEVLKSAGRLGEAEAVYRESVERFPDDVVVRNGLAEVLKSSKRLAEAEAVYRESVERFPDNAVVRCGLAEVLKTAGRLGEAEVVYRETVQRFPDNVVVWGGLAEVLKSSGRLGEAEAVYRESAERFPDDVVVRNGLAEVLKSSKRLAEAEAVYRESVERFPDNAVVRCGLAEVLRSAGRPVEAEVVYRETVQRFPNDVVARGGLAQVRRELAGAGQQAVTTEAVTAGGSDPVEPAASADQPPEPAAEAPSQETAVPDRVQAARASGGPAAPIAPPMPDLPAPSLRSTVRRALAAAGETRRERLEAALSTVEAAAAADGNDADALFATLELLVALDRVAEADVVLRSLPSYLRARPEFEAMRGKIALAALHEAGSAPFGSDVVESVVKPWEEAVRSSAELRFVPVVQRLRVSAVMVDGADLEHFRADATHAVREILQQSRARAAAPASDPTGSLRSWWLTGVQRALTGDASPDDATTEEFVAGARERSDVLDALEDELLSASRYRIAIR</sequence>
<proteinExistence type="predicted"/>
<feature type="compositionally biased region" description="Low complexity" evidence="1">
    <location>
        <begin position="702"/>
        <end position="721"/>
    </location>
</feature>
<dbReference type="SUPFAM" id="SSF48452">
    <property type="entry name" value="TPR-like"/>
    <property type="match status" value="2"/>
</dbReference>
<dbReference type="InterPro" id="IPR019734">
    <property type="entry name" value="TPR_rpt"/>
</dbReference>
<evidence type="ECO:0000313" key="3">
    <source>
        <dbReference type="Proteomes" id="UP001595912"/>
    </source>
</evidence>
<evidence type="ECO:0000313" key="2">
    <source>
        <dbReference type="EMBL" id="MFC5002349.1"/>
    </source>
</evidence>
<dbReference type="Proteomes" id="UP001595912">
    <property type="component" value="Unassembled WGS sequence"/>
</dbReference>
<dbReference type="InterPro" id="IPR011990">
    <property type="entry name" value="TPR-like_helical_dom_sf"/>
</dbReference>
<organism evidence="2 3">
    <name type="scientific">Dactylosporangium cerinum</name>
    <dbReference type="NCBI Taxonomy" id="1434730"/>
    <lineage>
        <taxon>Bacteria</taxon>
        <taxon>Bacillati</taxon>
        <taxon>Actinomycetota</taxon>
        <taxon>Actinomycetes</taxon>
        <taxon>Micromonosporales</taxon>
        <taxon>Micromonosporaceae</taxon>
        <taxon>Dactylosporangium</taxon>
    </lineage>
</organism>
<gene>
    <name evidence="2" type="ORF">ACFPIJ_31515</name>
</gene>
<protein>
    <submittedName>
        <fullName evidence="2">Tetratricopeptide repeat protein</fullName>
    </submittedName>
</protein>
<dbReference type="Gene3D" id="1.25.40.10">
    <property type="entry name" value="Tetratricopeptide repeat domain"/>
    <property type="match status" value="2"/>
</dbReference>
<accession>A0ABV9W309</accession>
<reference evidence="3" key="1">
    <citation type="journal article" date="2019" name="Int. J. Syst. Evol. Microbiol.">
        <title>The Global Catalogue of Microorganisms (GCM) 10K type strain sequencing project: providing services to taxonomists for standard genome sequencing and annotation.</title>
        <authorList>
            <consortium name="The Broad Institute Genomics Platform"/>
            <consortium name="The Broad Institute Genome Sequencing Center for Infectious Disease"/>
            <person name="Wu L."/>
            <person name="Ma J."/>
        </authorList>
    </citation>
    <scope>NUCLEOTIDE SEQUENCE [LARGE SCALE GENOMIC DNA]</scope>
    <source>
        <strain evidence="3">CGMCC 4.7152</strain>
    </source>
</reference>
<dbReference type="PANTHER" id="PTHR44809:SF1">
    <property type="entry name" value="PROTEIN O-MANNOSYL-TRANSFERASE TMTC1"/>
    <property type="match status" value="1"/>
</dbReference>
<feature type="compositionally biased region" description="Pro residues" evidence="1">
    <location>
        <begin position="740"/>
        <end position="749"/>
    </location>
</feature>
<feature type="region of interest" description="Disordered" evidence="1">
    <location>
        <begin position="695"/>
        <end position="752"/>
    </location>
</feature>
<keyword evidence="3" id="KW-1185">Reference proteome</keyword>
<comment type="caution">
    <text evidence="2">The sequence shown here is derived from an EMBL/GenBank/DDBJ whole genome shotgun (WGS) entry which is preliminary data.</text>
</comment>
<dbReference type="InterPro" id="IPR011717">
    <property type="entry name" value="TPR-4"/>
</dbReference>